<keyword evidence="2" id="KW-1185">Reference proteome</keyword>
<gene>
    <name evidence="1" type="ORF">AVEN_202810_1</name>
</gene>
<sequence>MLGFGGETRTWRLRLEFGVLFEFRSRFSRSANIGSQVSARDSVLVRASRPRETGSQTIGWVALRELEMHPRILRNCSRIVSVQYLTANYLPWYFT</sequence>
<evidence type="ECO:0000313" key="2">
    <source>
        <dbReference type="Proteomes" id="UP000499080"/>
    </source>
</evidence>
<protein>
    <submittedName>
        <fullName evidence="1">Uncharacterized protein</fullName>
    </submittedName>
</protein>
<accession>A0A4Y2DLG3</accession>
<dbReference type="EMBL" id="BGPR01000392">
    <property type="protein sequence ID" value="GBM17642.1"/>
    <property type="molecule type" value="Genomic_DNA"/>
</dbReference>
<name>A0A4Y2DLG3_ARAVE</name>
<proteinExistence type="predicted"/>
<reference evidence="1 2" key="1">
    <citation type="journal article" date="2019" name="Sci. Rep.">
        <title>Orb-weaving spider Araneus ventricosus genome elucidates the spidroin gene catalogue.</title>
        <authorList>
            <person name="Kono N."/>
            <person name="Nakamura H."/>
            <person name="Ohtoshi R."/>
            <person name="Moran D.A.P."/>
            <person name="Shinohara A."/>
            <person name="Yoshida Y."/>
            <person name="Fujiwara M."/>
            <person name="Mori M."/>
            <person name="Tomita M."/>
            <person name="Arakawa K."/>
        </authorList>
    </citation>
    <scope>NUCLEOTIDE SEQUENCE [LARGE SCALE GENOMIC DNA]</scope>
</reference>
<dbReference type="AlphaFoldDB" id="A0A4Y2DLG3"/>
<organism evidence="1 2">
    <name type="scientific">Araneus ventricosus</name>
    <name type="common">Orbweaver spider</name>
    <name type="synonym">Epeira ventricosa</name>
    <dbReference type="NCBI Taxonomy" id="182803"/>
    <lineage>
        <taxon>Eukaryota</taxon>
        <taxon>Metazoa</taxon>
        <taxon>Ecdysozoa</taxon>
        <taxon>Arthropoda</taxon>
        <taxon>Chelicerata</taxon>
        <taxon>Arachnida</taxon>
        <taxon>Araneae</taxon>
        <taxon>Araneomorphae</taxon>
        <taxon>Entelegynae</taxon>
        <taxon>Araneoidea</taxon>
        <taxon>Araneidae</taxon>
        <taxon>Araneus</taxon>
    </lineage>
</organism>
<evidence type="ECO:0000313" key="1">
    <source>
        <dbReference type="EMBL" id="GBM17642.1"/>
    </source>
</evidence>
<dbReference type="Proteomes" id="UP000499080">
    <property type="component" value="Unassembled WGS sequence"/>
</dbReference>
<comment type="caution">
    <text evidence="1">The sequence shown here is derived from an EMBL/GenBank/DDBJ whole genome shotgun (WGS) entry which is preliminary data.</text>
</comment>